<dbReference type="EMBL" id="JABSTQ010006720">
    <property type="protein sequence ID" value="KAG0436807.1"/>
    <property type="molecule type" value="Genomic_DNA"/>
</dbReference>
<evidence type="ECO:0000313" key="1">
    <source>
        <dbReference type="EMBL" id="KAG0436807.1"/>
    </source>
</evidence>
<name>A0AC60QMJ7_IXOPE</name>
<keyword evidence="2" id="KW-1185">Reference proteome</keyword>
<gene>
    <name evidence="1" type="ORF">HPB47_017749</name>
</gene>
<comment type="caution">
    <text evidence="1">The sequence shown here is derived from an EMBL/GenBank/DDBJ whole genome shotgun (WGS) entry which is preliminary data.</text>
</comment>
<accession>A0AC60QMJ7</accession>
<protein>
    <submittedName>
        <fullName evidence="1">Uncharacterized protein</fullName>
    </submittedName>
</protein>
<proteinExistence type="predicted"/>
<evidence type="ECO:0000313" key="2">
    <source>
        <dbReference type="Proteomes" id="UP000805193"/>
    </source>
</evidence>
<reference evidence="1 2" key="1">
    <citation type="journal article" date="2020" name="Cell">
        <title>Large-Scale Comparative Analyses of Tick Genomes Elucidate Their Genetic Diversity and Vector Capacities.</title>
        <authorList>
            <consortium name="Tick Genome and Microbiome Consortium (TIGMIC)"/>
            <person name="Jia N."/>
            <person name="Wang J."/>
            <person name="Shi W."/>
            <person name="Du L."/>
            <person name="Sun Y."/>
            <person name="Zhan W."/>
            <person name="Jiang J.F."/>
            <person name="Wang Q."/>
            <person name="Zhang B."/>
            <person name="Ji P."/>
            <person name="Bell-Sakyi L."/>
            <person name="Cui X.M."/>
            <person name="Yuan T.T."/>
            <person name="Jiang B.G."/>
            <person name="Yang W.F."/>
            <person name="Lam T.T."/>
            <person name="Chang Q.C."/>
            <person name="Ding S.J."/>
            <person name="Wang X.J."/>
            <person name="Zhu J.G."/>
            <person name="Ruan X.D."/>
            <person name="Zhao L."/>
            <person name="Wei J.T."/>
            <person name="Ye R.Z."/>
            <person name="Que T.C."/>
            <person name="Du C.H."/>
            <person name="Zhou Y.H."/>
            <person name="Cheng J.X."/>
            <person name="Dai P.F."/>
            <person name="Guo W.B."/>
            <person name="Han X.H."/>
            <person name="Huang E.J."/>
            <person name="Li L.F."/>
            <person name="Wei W."/>
            <person name="Gao Y.C."/>
            <person name="Liu J.Z."/>
            <person name="Shao H.Z."/>
            <person name="Wang X."/>
            <person name="Wang C.C."/>
            <person name="Yang T.C."/>
            <person name="Huo Q.B."/>
            <person name="Li W."/>
            <person name="Chen H.Y."/>
            <person name="Chen S.E."/>
            <person name="Zhou L.G."/>
            <person name="Ni X.B."/>
            <person name="Tian J.H."/>
            <person name="Sheng Y."/>
            <person name="Liu T."/>
            <person name="Pan Y.S."/>
            <person name="Xia L.Y."/>
            <person name="Li J."/>
            <person name="Zhao F."/>
            <person name="Cao W.C."/>
        </authorList>
    </citation>
    <scope>NUCLEOTIDE SEQUENCE [LARGE SCALE GENOMIC DNA]</scope>
    <source>
        <strain evidence="1">Iper-2018</strain>
    </source>
</reference>
<dbReference type="Proteomes" id="UP000805193">
    <property type="component" value="Unassembled WGS sequence"/>
</dbReference>
<organism evidence="1 2">
    <name type="scientific">Ixodes persulcatus</name>
    <name type="common">Taiga tick</name>
    <dbReference type="NCBI Taxonomy" id="34615"/>
    <lineage>
        <taxon>Eukaryota</taxon>
        <taxon>Metazoa</taxon>
        <taxon>Ecdysozoa</taxon>
        <taxon>Arthropoda</taxon>
        <taxon>Chelicerata</taxon>
        <taxon>Arachnida</taxon>
        <taxon>Acari</taxon>
        <taxon>Parasitiformes</taxon>
        <taxon>Ixodida</taxon>
        <taxon>Ixodoidea</taxon>
        <taxon>Ixodidae</taxon>
        <taxon>Ixodinae</taxon>
        <taxon>Ixodes</taxon>
    </lineage>
</organism>
<sequence length="379" mass="42960">MAASKPSAIPQEESLTCHECKSHFTRRANLLQHLRRVHKLQTPGKSHGCAKCSECFSTPIELLRHATDVHQFKQETICLSFKSEKDFTTWKQDEEDKCHAKYVCSTSAKSLAGNSKRQYVECHRSGKMKTATGHGQRTMKSQGFCKIGNKCFSSMIVTTQGQVKDVVYQKQHYGHDMDVGHLTLTDKERAEIAGKLSQGVPIKVIMKDIRTSISGPLRPLHLLERPQVHNIKRQFNITYNERCHQDDHTSVGIWAQAMMSQDNSLVKLFKQPGMADPTGRLSERDFALVLMTEPQQELLQKLGTDKICIDSTHGGRCSKEAVRRVRKLMSDAEQILTESEEALDLRLILIPFRVQRLTPSDQRLAVPEDYIFLSAEPDC</sequence>